<feature type="compositionally biased region" description="Polar residues" evidence="1">
    <location>
        <begin position="1"/>
        <end position="17"/>
    </location>
</feature>
<gene>
    <name evidence="2" type="ORF">DIATSA_LOCUS4074</name>
</gene>
<reference evidence="2" key="1">
    <citation type="submission" date="2021-12" db="EMBL/GenBank/DDBJ databases">
        <authorList>
            <person name="King R."/>
        </authorList>
    </citation>
    <scope>NUCLEOTIDE SEQUENCE</scope>
</reference>
<organism evidence="2 3">
    <name type="scientific">Diatraea saccharalis</name>
    <name type="common">sugarcane borer</name>
    <dbReference type="NCBI Taxonomy" id="40085"/>
    <lineage>
        <taxon>Eukaryota</taxon>
        <taxon>Metazoa</taxon>
        <taxon>Ecdysozoa</taxon>
        <taxon>Arthropoda</taxon>
        <taxon>Hexapoda</taxon>
        <taxon>Insecta</taxon>
        <taxon>Pterygota</taxon>
        <taxon>Neoptera</taxon>
        <taxon>Endopterygota</taxon>
        <taxon>Lepidoptera</taxon>
        <taxon>Glossata</taxon>
        <taxon>Ditrysia</taxon>
        <taxon>Pyraloidea</taxon>
        <taxon>Crambidae</taxon>
        <taxon>Crambinae</taxon>
        <taxon>Diatraea</taxon>
    </lineage>
</organism>
<sequence>MISDFENLSLSGNNPANNHGDPFSHTELTPEQQKTLIDIRRRKTELLLEIQIVLEWRLL</sequence>
<evidence type="ECO:0000313" key="3">
    <source>
        <dbReference type="Proteomes" id="UP001153714"/>
    </source>
</evidence>
<protein>
    <submittedName>
        <fullName evidence="2">Uncharacterized protein</fullName>
    </submittedName>
</protein>
<proteinExistence type="predicted"/>
<feature type="region of interest" description="Disordered" evidence="1">
    <location>
        <begin position="1"/>
        <end position="31"/>
    </location>
</feature>
<dbReference type="OrthoDB" id="6612817at2759"/>
<evidence type="ECO:0000313" key="2">
    <source>
        <dbReference type="EMBL" id="CAG9786092.1"/>
    </source>
</evidence>
<dbReference type="Proteomes" id="UP001153714">
    <property type="component" value="Chromosome 15"/>
</dbReference>
<dbReference type="AlphaFoldDB" id="A0A9N9WB27"/>
<dbReference type="EMBL" id="OU893346">
    <property type="protein sequence ID" value="CAG9786092.1"/>
    <property type="molecule type" value="Genomic_DNA"/>
</dbReference>
<accession>A0A9N9WB27</accession>
<keyword evidence="3" id="KW-1185">Reference proteome</keyword>
<evidence type="ECO:0000256" key="1">
    <source>
        <dbReference type="SAM" id="MobiDB-lite"/>
    </source>
</evidence>
<reference evidence="2" key="2">
    <citation type="submission" date="2022-10" db="EMBL/GenBank/DDBJ databases">
        <authorList>
            <consortium name="ENA_rothamsted_submissions"/>
            <consortium name="culmorum"/>
            <person name="King R."/>
        </authorList>
    </citation>
    <scope>NUCLEOTIDE SEQUENCE</scope>
</reference>
<name>A0A9N9WB27_9NEOP</name>